<dbReference type="PANTHER" id="PTHR10342">
    <property type="entry name" value="ARYLSULFATASE"/>
    <property type="match status" value="1"/>
</dbReference>
<dbReference type="InterPro" id="IPR000917">
    <property type="entry name" value="Sulfatase_N"/>
</dbReference>
<reference evidence="7 8" key="1">
    <citation type="submission" date="2022-01" db="EMBL/GenBank/DDBJ databases">
        <title>A chromosomal length assembly of Cordylochernes scorpioides.</title>
        <authorList>
            <person name="Zeh D."/>
            <person name="Zeh J."/>
        </authorList>
    </citation>
    <scope>NUCLEOTIDE SEQUENCE [LARGE SCALE GENOMIC DNA]</scope>
    <source>
        <strain evidence="7">IN4F17</strain>
        <tissue evidence="7">Whole Body</tissue>
    </source>
</reference>
<evidence type="ECO:0000256" key="5">
    <source>
        <dbReference type="ARBA" id="ARBA00023180"/>
    </source>
</evidence>
<dbReference type="EMBL" id="CP092875">
    <property type="protein sequence ID" value="UYV75968.1"/>
    <property type="molecule type" value="Genomic_DNA"/>
</dbReference>
<evidence type="ECO:0000256" key="4">
    <source>
        <dbReference type="ARBA" id="ARBA00022837"/>
    </source>
</evidence>
<evidence type="ECO:0000259" key="6">
    <source>
        <dbReference type="Pfam" id="PF00884"/>
    </source>
</evidence>
<evidence type="ECO:0000256" key="3">
    <source>
        <dbReference type="ARBA" id="ARBA00022723"/>
    </source>
</evidence>
<dbReference type="SUPFAM" id="SSF53649">
    <property type="entry name" value="Alkaline phosphatase-like"/>
    <property type="match status" value="1"/>
</dbReference>
<accession>A0ABY6L4Q4</accession>
<dbReference type="Proteomes" id="UP001235939">
    <property type="component" value="Chromosome 13"/>
</dbReference>
<evidence type="ECO:0000313" key="8">
    <source>
        <dbReference type="Proteomes" id="UP001235939"/>
    </source>
</evidence>
<dbReference type="PANTHER" id="PTHR10342:SF273">
    <property type="entry name" value="RE14504P"/>
    <property type="match status" value="1"/>
</dbReference>
<feature type="domain" description="Sulfatase N-terminal" evidence="6">
    <location>
        <begin position="12"/>
        <end position="223"/>
    </location>
</feature>
<evidence type="ECO:0000256" key="1">
    <source>
        <dbReference type="ARBA" id="ARBA00001913"/>
    </source>
</evidence>
<sequence>MGLDFRDNLTPVTWELGNYSTEIFTREAVRLIEDHNTQQWVSKVANQPKCWFQPLFLYMAYQSPHTSYGVDSLEAPDRYIQRFRHIKDPNRRMYAGKSYLTSLLKYSNKIIFDQVYIECKKAGVAAMVSAMDDSVGEVMKALQRRGMLDNSIIVFSSDNGGVPEGLEDSAGSNWPLRGTKYTLWEGGVRASGLVWSPLLQEPARKSRQLMHIVDWLPTLYSAAVDNFNNKSTTLSTDREYRAGKLGGNVSTLGNIDGMDMWSSLSQNTDSPRKEILLNIDPVWGMRALRMGPYKAISGDYQGGRFSGWYGPSGSRDNAHYDVACGARLYPSPPCMPASYPCLFDVESDPCEQNNLAFSQPRVGPIYPLSLSLSLCILNVL</sequence>
<dbReference type="Gene3D" id="3.40.720.10">
    <property type="entry name" value="Alkaline Phosphatase, subunit A"/>
    <property type="match status" value="1"/>
</dbReference>
<organism evidence="7 8">
    <name type="scientific">Cordylochernes scorpioides</name>
    <dbReference type="NCBI Taxonomy" id="51811"/>
    <lineage>
        <taxon>Eukaryota</taxon>
        <taxon>Metazoa</taxon>
        <taxon>Ecdysozoa</taxon>
        <taxon>Arthropoda</taxon>
        <taxon>Chelicerata</taxon>
        <taxon>Arachnida</taxon>
        <taxon>Pseudoscorpiones</taxon>
        <taxon>Cheliferoidea</taxon>
        <taxon>Chernetidae</taxon>
        <taxon>Cordylochernes</taxon>
    </lineage>
</organism>
<keyword evidence="8" id="KW-1185">Reference proteome</keyword>
<evidence type="ECO:0000256" key="2">
    <source>
        <dbReference type="ARBA" id="ARBA00008779"/>
    </source>
</evidence>
<dbReference type="InterPro" id="IPR017850">
    <property type="entry name" value="Alkaline_phosphatase_core_sf"/>
</dbReference>
<comment type="cofactor">
    <cofactor evidence="1">
        <name>Ca(2+)</name>
        <dbReference type="ChEBI" id="CHEBI:29108"/>
    </cofactor>
</comment>
<proteinExistence type="inferred from homology"/>
<keyword evidence="3" id="KW-0479">Metal-binding</keyword>
<dbReference type="InterPro" id="IPR047115">
    <property type="entry name" value="ARSB"/>
</dbReference>
<evidence type="ECO:0000313" key="7">
    <source>
        <dbReference type="EMBL" id="UYV75968.1"/>
    </source>
</evidence>
<protein>
    <submittedName>
        <fullName evidence="7">Sulfatase</fullName>
    </submittedName>
</protein>
<gene>
    <name evidence="7" type="ORF">LAZ67_13001954</name>
</gene>
<comment type="similarity">
    <text evidence="2">Belongs to the sulfatase family.</text>
</comment>
<name>A0ABY6L4Q4_9ARAC</name>
<dbReference type="Gene3D" id="3.30.1120.10">
    <property type="match status" value="1"/>
</dbReference>
<keyword evidence="5" id="KW-0325">Glycoprotein</keyword>
<dbReference type="Pfam" id="PF00884">
    <property type="entry name" value="Sulfatase"/>
    <property type="match status" value="1"/>
</dbReference>
<keyword evidence="4" id="KW-0106">Calcium</keyword>